<dbReference type="Proteomes" id="UP001224433">
    <property type="component" value="Chromosome"/>
</dbReference>
<dbReference type="EMBL" id="CP120983">
    <property type="protein sequence ID" value="WLQ66222.1"/>
    <property type="molecule type" value="Genomic_DNA"/>
</dbReference>
<accession>A0ABY9JJL5</accession>
<evidence type="ECO:0000313" key="2">
    <source>
        <dbReference type="Proteomes" id="UP001224433"/>
    </source>
</evidence>
<gene>
    <name evidence="1" type="ORF">P8A20_22750</name>
</gene>
<proteinExistence type="predicted"/>
<keyword evidence="2" id="KW-1185">Reference proteome</keyword>
<evidence type="ECO:0000313" key="1">
    <source>
        <dbReference type="EMBL" id="WLQ66222.1"/>
    </source>
</evidence>
<organism evidence="1 2">
    <name type="scientific">Streptomyces glycanivorans</name>
    <dbReference type="NCBI Taxonomy" id="3033808"/>
    <lineage>
        <taxon>Bacteria</taxon>
        <taxon>Bacillati</taxon>
        <taxon>Actinomycetota</taxon>
        <taxon>Actinomycetes</taxon>
        <taxon>Kitasatosporales</taxon>
        <taxon>Streptomycetaceae</taxon>
        <taxon>Streptomyces</taxon>
    </lineage>
</organism>
<sequence length="185" mass="20563">MSSATDTDRTFPAALAAVAEVDFYDDHYLSVDEDEDEYHRFDFEPTAYFESAEWTAGMFRSWTGNPEADGDVYLPFGQDGAGGRAMVWRARPGRPLTDQPIVFLGSEGEVGVVAGSLSDFLWVLADGYGPMEAALAEELASRPEEPLVRLAERHATTPRRTAEEIVTETRAEFPTFEEDIHAMCR</sequence>
<dbReference type="RefSeq" id="WP_306104149.1">
    <property type="nucleotide sequence ID" value="NZ_CP120983.1"/>
</dbReference>
<name>A0ABY9JJL5_9ACTN</name>
<protein>
    <submittedName>
        <fullName evidence="1">SMI1/KNR4 family protein</fullName>
    </submittedName>
</protein>
<reference evidence="1 2" key="1">
    <citation type="submission" date="2023-03" db="EMBL/GenBank/DDBJ databases">
        <title>Isolation and description of six Streptomyces strains from soil environments, able to metabolize different microbial glucans.</title>
        <authorList>
            <person name="Widen T."/>
            <person name="Larsbrink J."/>
        </authorList>
    </citation>
    <scope>NUCLEOTIDE SEQUENCE [LARGE SCALE GENOMIC DNA]</scope>
    <source>
        <strain evidence="1 2">Alt3</strain>
    </source>
</reference>